<name>A0ABY7TNI3_9SPHN</name>
<evidence type="ECO:0000313" key="2">
    <source>
        <dbReference type="Proteomes" id="UP001220395"/>
    </source>
</evidence>
<reference evidence="1 2" key="1">
    <citation type="submission" date="2023-02" db="EMBL/GenBank/DDBJ databases">
        <title>Genome sequence of Sphingomonas naphthae.</title>
        <authorList>
            <person name="Kim S."/>
            <person name="Heo J."/>
            <person name="Kwon S.-W."/>
        </authorList>
    </citation>
    <scope>NUCLEOTIDE SEQUENCE [LARGE SCALE GENOMIC DNA]</scope>
    <source>
        <strain evidence="1 2">KACC 18716</strain>
    </source>
</reference>
<dbReference type="EMBL" id="CP117411">
    <property type="protein sequence ID" value="WCT74764.1"/>
    <property type="molecule type" value="Genomic_DNA"/>
</dbReference>
<evidence type="ECO:0000313" key="1">
    <source>
        <dbReference type="EMBL" id="WCT74764.1"/>
    </source>
</evidence>
<organism evidence="1 2">
    <name type="scientific">Sphingomonas naphthae</name>
    <dbReference type="NCBI Taxonomy" id="1813468"/>
    <lineage>
        <taxon>Bacteria</taxon>
        <taxon>Pseudomonadati</taxon>
        <taxon>Pseudomonadota</taxon>
        <taxon>Alphaproteobacteria</taxon>
        <taxon>Sphingomonadales</taxon>
        <taxon>Sphingomonadaceae</taxon>
        <taxon>Sphingomonas</taxon>
    </lineage>
</organism>
<evidence type="ECO:0008006" key="3">
    <source>
        <dbReference type="Google" id="ProtNLM"/>
    </source>
</evidence>
<dbReference type="Proteomes" id="UP001220395">
    <property type="component" value="Chromosome"/>
</dbReference>
<sequence length="87" mass="9775">MARTQRADMATEAESLRGTILRAGRNLPEEELLRLADDLYALVRARRRDHEGGGPVGMPMASRWATSLVPEGGSFWAVQPFDHRNRE</sequence>
<keyword evidence="2" id="KW-1185">Reference proteome</keyword>
<dbReference type="RefSeq" id="WP_273690092.1">
    <property type="nucleotide sequence ID" value="NZ_CP117411.1"/>
</dbReference>
<accession>A0ABY7TNI3</accession>
<proteinExistence type="predicted"/>
<gene>
    <name evidence="1" type="ORF">PQ455_05940</name>
</gene>
<protein>
    <recommendedName>
        <fullName evidence="3">Acyl-CoA carboxylase subunit epsilon</fullName>
    </recommendedName>
</protein>